<dbReference type="PANTHER" id="PTHR38453:SF1">
    <property type="entry name" value="CYTOPLASMIC PROTEIN"/>
    <property type="match status" value="1"/>
</dbReference>
<accession>A0A4Q7YK83</accession>
<reference evidence="1 2" key="1">
    <citation type="submission" date="2019-02" db="EMBL/GenBank/DDBJ databases">
        <title>Genomic Encyclopedia of Type Strains, Phase IV (KMG-IV): sequencing the most valuable type-strain genomes for metagenomic binning, comparative biology and taxonomic classification.</title>
        <authorList>
            <person name="Goeker M."/>
        </authorList>
    </citation>
    <scope>NUCLEOTIDE SEQUENCE [LARGE SCALE GENOMIC DNA]</scope>
    <source>
        <strain evidence="1 2">DSM 105135</strain>
    </source>
</reference>
<sequence>MHLREAWRKLREGGALMVGVPDYDRYLQHMRDKHPELTPLSREAFVRGRMLARYGGKGTGKCPC</sequence>
<organism evidence="1 2">
    <name type="scientific">Fluviicoccus keumensis</name>
    <dbReference type="NCBI Taxonomy" id="1435465"/>
    <lineage>
        <taxon>Bacteria</taxon>
        <taxon>Pseudomonadati</taxon>
        <taxon>Pseudomonadota</taxon>
        <taxon>Gammaproteobacteria</taxon>
        <taxon>Moraxellales</taxon>
        <taxon>Moraxellaceae</taxon>
        <taxon>Fluviicoccus</taxon>
    </lineage>
</organism>
<dbReference type="OrthoDB" id="9814284at2"/>
<dbReference type="InterPro" id="IPR007423">
    <property type="entry name" value="Sel_put"/>
</dbReference>
<proteinExistence type="predicted"/>
<dbReference type="Proteomes" id="UP000292423">
    <property type="component" value="Unassembled WGS sequence"/>
</dbReference>
<dbReference type="AlphaFoldDB" id="A0A4Q7YK83"/>
<evidence type="ECO:0000313" key="2">
    <source>
        <dbReference type="Proteomes" id="UP000292423"/>
    </source>
</evidence>
<keyword evidence="2" id="KW-1185">Reference proteome</keyword>
<dbReference type="PANTHER" id="PTHR38453">
    <property type="entry name" value="CYTOPLASMIC PROTEIN-RELATED"/>
    <property type="match status" value="1"/>
</dbReference>
<comment type="caution">
    <text evidence="1">The sequence shown here is derived from an EMBL/GenBank/DDBJ whole genome shotgun (WGS) entry which is preliminary data.</text>
</comment>
<dbReference type="EMBL" id="SHKX01000016">
    <property type="protein sequence ID" value="RZU36899.1"/>
    <property type="molecule type" value="Genomic_DNA"/>
</dbReference>
<evidence type="ECO:0000313" key="1">
    <source>
        <dbReference type="EMBL" id="RZU36899.1"/>
    </source>
</evidence>
<protein>
    <submittedName>
        <fullName evidence="1">Uncharacterized short protein YbdD (DUF466 family)</fullName>
    </submittedName>
</protein>
<name>A0A4Q7YK83_9GAMM</name>
<gene>
    <name evidence="1" type="ORF">EV700_3112</name>
</gene>
<dbReference type="RefSeq" id="WP_130415640.1">
    <property type="nucleotide sequence ID" value="NZ_SHKX01000016.1"/>
</dbReference>
<dbReference type="Pfam" id="PF04328">
    <property type="entry name" value="Sel_put"/>
    <property type="match status" value="1"/>
</dbReference>